<keyword evidence="1" id="KW-0732">Signal</keyword>
<dbReference type="EMBL" id="BMFG01000004">
    <property type="protein sequence ID" value="GGD23383.1"/>
    <property type="molecule type" value="Genomic_DNA"/>
</dbReference>
<feature type="signal peptide" evidence="1">
    <location>
        <begin position="1"/>
        <end position="23"/>
    </location>
</feature>
<keyword evidence="3" id="KW-1185">Reference proteome</keyword>
<organism evidence="2 3">
    <name type="scientific">Flavobacterium orientale</name>
    <dbReference type="NCBI Taxonomy" id="1756020"/>
    <lineage>
        <taxon>Bacteria</taxon>
        <taxon>Pseudomonadati</taxon>
        <taxon>Bacteroidota</taxon>
        <taxon>Flavobacteriia</taxon>
        <taxon>Flavobacteriales</taxon>
        <taxon>Flavobacteriaceae</taxon>
        <taxon>Flavobacterium</taxon>
    </lineage>
</organism>
<protein>
    <submittedName>
        <fullName evidence="2">Uncharacterized protein</fullName>
    </submittedName>
</protein>
<gene>
    <name evidence="2" type="ORF">GCM10011343_11970</name>
</gene>
<dbReference type="Proteomes" id="UP000625735">
    <property type="component" value="Unassembled WGS sequence"/>
</dbReference>
<accession>A0A916XYZ1</accession>
<comment type="caution">
    <text evidence="2">The sequence shown here is derived from an EMBL/GenBank/DDBJ whole genome shotgun (WGS) entry which is preliminary data.</text>
</comment>
<reference evidence="2" key="2">
    <citation type="submission" date="2020-09" db="EMBL/GenBank/DDBJ databases">
        <authorList>
            <person name="Sun Q."/>
            <person name="Zhou Y."/>
        </authorList>
    </citation>
    <scope>NUCLEOTIDE SEQUENCE</scope>
    <source>
        <strain evidence="2">CGMCC 1.12506</strain>
    </source>
</reference>
<evidence type="ECO:0000313" key="3">
    <source>
        <dbReference type="Proteomes" id="UP000625735"/>
    </source>
</evidence>
<evidence type="ECO:0000313" key="2">
    <source>
        <dbReference type="EMBL" id="GGD23383.1"/>
    </source>
</evidence>
<evidence type="ECO:0000256" key="1">
    <source>
        <dbReference type="SAM" id="SignalP"/>
    </source>
</evidence>
<proteinExistence type="predicted"/>
<feature type="chain" id="PRO_5037815389" evidence="1">
    <location>
        <begin position="24"/>
        <end position="337"/>
    </location>
</feature>
<reference evidence="2" key="1">
    <citation type="journal article" date="2014" name="Int. J. Syst. Evol. Microbiol.">
        <title>Complete genome sequence of Corynebacterium casei LMG S-19264T (=DSM 44701T), isolated from a smear-ripened cheese.</title>
        <authorList>
            <consortium name="US DOE Joint Genome Institute (JGI-PGF)"/>
            <person name="Walter F."/>
            <person name="Albersmeier A."/>
            <person name="Kalinowski J."/>
            <person name="Ruckert C."/>
        </authorList>
    </citation>
    <scope>NUCLEOTIDE SEQUENCE</scope>
    <source>
        <strain evidence="2">CGMCC 1.12506</strain>
    </source>
</reference>
<dbReference type="RefSeq" id="WP_188361641.1">
    <property type="nucleotide sequence ID" value="NZ_BMFG01000004.1"/>
</dbReference>
<sequence length="337" mass="36925">MKKTSYTIALLLFTFTLSFNGFSQTITDKETGGGNGFNQAKFKSAPKKVFINSFNVYFEVFGSAEASTTGGESFGRVHSGTKTAMGVALYGVDSDDFLEITNQAYEYFKNDLISKGFEIVSPDVAAKTDLYSSWTRKSGGELSSAEATGFVRVTPAGFDYFVPGEKKSGKERTTVFDRSPALSKELGDAIIANVSFTFDFIDMKVFRSELLKISNVKGKVNFKVDVTPGPSMDMSKVSFSYGKTFTAATAAIENVLKKSIPIEAPVFKDEKFSETTQAQATNIPNWANYVYVTTDKSLAASHSVTCDGELYKKETSRLLKEFLTVGLSELYEKAKVN</sequence>
<name>A0A916XYZ1_9FLAO</name>
<dbReference type="AlphaFoldDB" id="A0A916XYZ1"/>